<protein>
    <submittedName>
        <fullName evidence="7">Phosphotransferase</fullName>
    </submittedName>
</protein>
<comment type="caution">
    <text evidence="7">The sequence shown here is derived from an EMBL/GenBank/DDBJ whole genome shotgun (WGS) entry which is preliminary data.</text>
</comment>
<gene>
    <name evidence="7" type="ORF">K8352_04030</name>
</gene>
<organism evidence="7 8">
    <name type="scientific">Cerina litoralis</name>
    <dbReference type="NCBI Taxonomy" id="2874477"/>
    <lineage>
        <taxon>Bacteria</taxon>
        <taxon>Pseudomonadati</taxon>
        <taxon>Bacteroidota</taxon>
        <taxon>Flavobacteriia</taxon>
        <taxon>Flavobacteriales</taxon>
        <taxon>Flavobacteriaceae</taxon>
        <taxon>Cerina</taxon>
    </lineage>
</organism>
<evidence type="ECO:0000259" key="6">
    <source>
        <dbReference type="Pfam" id="PF01636"/>
    </source>
</evidence>
<evidence type="ECO:0000256" key="4">
    <source>
        <dbReference type="ARBA" id="ARBA00022777"/>
    </source>
</evidence>
<dbReference type="EMBL" id="JAIRBC010000004">
    <property type="protein sequence ID" value="MCG2459904.1"/>
    <property type="molecule type" value="Genomic_DNA"/>
</dbReference>
<evidence type="ECO:0000313" key="8">
    <source>
        <dbReference type="Proteomes" id="UP001200642"/>
    </source>
</evidence>
<dbReference type="Proteomes" id="UP001200642">
    <property type="component" value="Unassembled WGS sequence"/>
</dbReference>
<keyword evidence="2" id="KW-0808">Transferase</keyword>
<proteinExistence type="inferred from homology"/>
<name>A0AAE3ETH0_9FLAO</name>
<dbReference type="Gene3D" id="3.90.1200.10">
    <property type="match status" value="1"/>
</dbReference>
<dbReference type="InterPro" id="IPR011009">
    <property type="entry name" value="Kinase-like_dom_sf"/>
</dbReference>
<evidence type="ECO:0000313" key="7">
    <source>
        <dbReference type="EMBL" id="MCG2459904.1"/>
    </source>
</evidence>
<dbReference type="GO" id="GO:0016301">
    <property type="term" value="F:kinase activity"/>
    <property type="evidence" value="ECO:0007669"/>
    <property type="project" value="UniProtKB-KW"/>
</dbReference>
<keyword evidence="5" id="KW-0067">ATP-binding</keyword>
<dbReference type="Gene3D" id="3.30.200.20">
    <property type="entry name" value="Phosphorylase Kinase, domain 1"/>
    <property type="match status" value="1"/>
</dbReference>
<reference evidence="7" key="1">
    <citation type="submission" date="2023-02" db="EMBL/GenBank/DDBJ databases">
        <title>Genome of Flavobacteriaceae gen. nov. sp. strain F89.</title>
        <authorList>
            <person name="Wang Y."/>
        </authorList>
    </citation>
    <scope>NUCLEOTIDE SEQUENCE</scope>
    <source>
        <strain evidence="7">F89</strain>
    </source>
</reference>
<evidence type="ECO:0000256" key="5">
    <source>
        <dbReference type="ARBA" id="ARBA00022840"/>
    </source>
</evidence>
<dbReference type="PANTHER" id="PTHR34273">
    <property type="entry name" value="METHYLTHIORIBOSE KINASE"/>
    <property type="match status" value="1"/>
</dbReference>
<comment type="similarity">
    <text evidence="1">Belongs to the methylthioribose kinase family.</text>
</comment>
<evidence type="ECO:0000256" key="3">
    <source>
        <dbReference type="ARBA" id="ARBA00022741"/>
    </source>
</evidence>
<accession>A0AAE3ETH0</accession>
<keyword evidence="8" id="KW-1185">Reference proteome</keyword>
<feature type="domain" description="Aminoglycoside phosphotransferase" evidence="6">
    <location>
        <begin position="33"/>
        <end position="275"/>
    </location>
</feature>
<dbReference type="Pfam" id="PF01636">
    <property type="entry name" value="APH"/>
    <property type="match status" value="1"/>
</dbReference>
<evidence type="ECO:0000256" key="2">
    <source>
        <dbReference type="ARBA" id="ARBA00022679"/>
    </source>
</evidence>
<sequence length="323" mass="37409">MIYLDTLTPLPIIEDYLRSKSWLLASERILSVEKPGEGNMNVVLRIKTDQRSFVLKQSRPYVQKYREIEAPLDRIEVEYRFYQSVRDRNPANPFPKIFGYEPNDFILLMEDLGQCEDMVSCYDTRTLSPGLQTQLLHTLNEIHLKTPPPDFLENMALRQLNHQHIFVLPFMEKNGFELDKVQPGLETLARPYKKDLALKKVVDSLGEKYLSKGNTLLHGDFYPGSWMFKEETVYIIDPEFSFLGFSEFDLGVMAAHLVMITMDTGYLEHVFYGYEGKADKKLTAQITGVEIMRRLIGLAQLPMCRSLDEKRLLLQNAKQLILS</sequence>
<keyword evidence="3" id="KW-0547">Nucleotide-binding</keyword>
<dbReference type="AlphaFoldDB" id="A0AAE3ETH0"/>
<dbReference type="InterPro" id="IPR002575">
    <property type="entry name" value="Aminoglycoside_PTrfase"/>
</dbReference>
<dbReference type="SUPFAM" id="SSF56112">
    <property type="entry name" value="Protein kinase-like (PK-like)"/>
    <property type="match status" value="1"/>
</dbReference>
<dbReference type="RefSeq" id="WP_317901045.1">
    <property type="nucleotide sequence ID" value="NZ_JAIRBC010000004.1"/>
</dbReference>
<keyword evidence="4" id="KW-0418">Kinase</keyword>
<dbReference type="GO" id="GO:0005524">
    <property type="term" value="F:ATP binding"/>
    <property type="evidence" value="ECO:0007669"/>
    <property type="project" value="UniProtKB-KW"/>
</dbReference>
<dbReference type="PANTHER" id="PTHR34273:SF2">
    <property type="entry name" value="METHYLTHIORIBOSE KINASE"/>
    <property type="match status" value="1"/>
</dbReference>
<evidence type="ECO:0000256" key="1">
    <source>
        <dbReference type="ARBA" id="ARBA00010165"/>
    </source>
</evidence>